<evidence type="ECO:0000313" key="1">
    <source>
        <dbReference type="RefSeq" id="XP_016436219.1"/>
    </source>
</evidence>
<proteinExistence type="predicted"/>
<reference evidence="1" key="1">
    <citation type="submission" date="2025-08" db="UniProtKB">
        <authorList>
            <consortium name="RefSeq"/>
        </authorList>
    </citation>
    <scope>IDENTIFICATION</scope>
</reference>
<dbReference type="AlphaFoldDB" id="A0A1S3X8U8"/>
<dbReference type="RefSeq" id="XP_016436219.1">
    <property type="nucleotide sequence ID" value="XM_016580733.1"/>
</dbReference>
<protein>
    <submittedName>
        <fullName evidence="1">Uncharacterized protein isoform X2</fullName>
    </submittedName>
</protein>
<sequence length="92" mass="10578">MLLNSSSLNSYRKSSLPYRVFFFSSSSSPCPRVIRMNLEENSSQLNLEIRKLACRSRCLRGRVRAFQSFSNCRGFRDSTHMEEDSRCKGVAS</sequence>
<accession>A0A1S3X8U8</accession>
<name>A0A1S3X8U8_TOBAC</name>
<gene>
    <name evidence="1" type="primary">LOC107762373</name>
</gene>
<organism evidence="1">
    <name type="scientific">Nicotiana tabacum</name>
    <name type="common">Common tobacco</name>
    <dbReference type="NCBI Taxonomy" id="4097"/>
    <lineage>
        <taxon>Eukaryota</taxon>
        <taxon>Viridiplantae</taxon>
        <taxon>Streptophyta</taxon>
        <taxon>Embryophyta</taxon>
        <taxon>Tracheophyta</taxon>
        <taxon>Spermatophyta</taxon>
        <taxon>Magnoliopsida</taxon>
        <taxon>eudicotyledons</taxon>
        <taxon>Gunneridae</taxon>
        <taxon>Pentapetalae</taxon>
        <taxon>asterids</taxon>
        <taxon>lamiids</taxon>
        <taxon>Solanales</taxon>
        <taxon>Solanaceae</taxon>
        <taxon>Nicotianoideae</taxon>
        <taxon>Nicotianeae</taxon>
        <taxon>Nicotiana</taxon>
    </lineage>
</organism>